<dbReference type="GO" id="GO:0006355">
    <property type="term" value="P:regulation of DNA-templated transcription"/>
    <property type="evidence" value="ECO:0007669"/>
    <property type="project" value="InterPro"/>
</dbReference>
<name>A0A1K0IG69_CUPNE</name>
<dbReference type="CDD" id="cd06170">
    <property type="entry name" value="LuxR_C_like"/>
    <property type="match status" value="1"/>
</dbReference>
<dbReference type="GO" id="GO:0003677">
    <property type="term" value="F:DNA binding"/>
    <property type="evidence" value="ECO:0007669"/>
    <property type="project" value="UniProtKB-KW"/>
</dbReference>
<keyword evidence="1" id="KW-0805">Transcription regulation</keyword>
<evidence type="ECO:0000256" key="2">
    <source>
        <dbReference type="ARBA" id="ARBA00023125"/>
    </source>
</evidence>
<feature type="domain" description="HTH luxR-type" evidence="4">
    <location>
        <begin position="120"/>
        <end position="185"/>
    </location>
</feature>
<dbReference type="EMBL" id="FMSH01000181">
    <property type="protein sequence ID" value="SCU75926.1"/>
    <property type="molecule type" value="Genomic_DNA"/>
</dbReference>
<evidence type="ECO:0000256" key="1">
    <source>
        <dbReference type="ARBA" id="ARBA00023015"/>
    </source>
</evidence>
<dbReference type="PANTHER" id="PTHR44688:SF16">
    <property type="entry name" value="DNA-BINDING TRANSCRIPTIONAL ACTIVATOR DEVR_DOSR"/>
    <property type="match status" value="1"/>
</dbReference>
<evidence type="ECO:0000256" key="3">
    <source>
        <dbReference type="ARBA" id="ARBA00023163"/>
    </source>
</evidence>
<dbReference type="Pfam" id="PF00196">
    <property type="entry name" value="GerE"/>
    <property type="match status" value="1"/>
</dbReference>
<dbReference type="Gene3D" id="1.10.10.10">
    <property type="entry name" value="Winged helix-like DNA-binding domain superfamily/Winged helix DNA-binding domain"/>
    <property type="match status" value="1"/>
</dbReference>
<reference evidence="5" key="1">
    <citation type="submission" date="2016-09" db="EMBL/GenBank/DDBJ databases">
        <authorList>
            <person name="Capua I."/>
            <person name="De Benedictis P."/>
            <person name="Joannis T."/>
            <person name="Lombin L.H."/>
            <person name="Cattoli G."/>
        </authorList>
    </citation>
    <scope>NUCLEOTIDE SEQUENCE</scope>
    <source>
        <strain evidence="5">B9</strain>
    </source>
</reference>
<evidence type="ECO:0000259" key="4">
    <source>
        <dbReference type="PROSITE" id="PS50043"/>
    </source>
</evidence>
<dbReference type="AlphaFoldDB" id="A0A1K0IG69"/>
<proteinExistence type="predicted"/>
<protein>
    <recommendedName>
        <fullName evidence="4">HTH luxR-type domain-containing protein</fullName>
    </recommendedName>
</protein>
<gene>
    <name evidence="5" type="ORF">CNECB9_2610001</name>
</gene>
<dbReference type="SMART" id="SM00421">
    <property type="entry name" value="HTH_LUXR"/>
    <property type="match status" value="1"/>
</dbReference>
<keyword evidence="3" id="KW-0804">Transcription</keyword>
<keyword evidence="2" id="KW-0238">DNA-binding</keyword>
<dbReference type="InterPro" id="IPR036388">
    <property type="entry name" value="WH-like_DNA-bd_sf"/>
</dbReference>
<accession>A0A1K0IG69</accession>
<dbReference type="SUPFAM" id="SSF46894">
    <property type="entry name" value="C-terminal effector domain of the bipartite response regulators"/>
    <property type="match status" value="1"/>
</dbReference>
<dbReference type="PANTHER" id="PTHR44688">
    <property type="entry name" value="DNA-BINDING TRANSCRIPTIONAL ACTIVATOR DEVR_DOSR"/>
    <property type="match status" value="1"/>
</dbReference>
<dbReference type="InterPro" id="IPR016032">
    <property type="entry name" value="Sig_transdc_resp-reg_C-effctor"/>
</dbReference>
<dbReference type="PRINTS" id="PR00038">
    <property type="entry name" value="HTHLUXR"/>
</dbReference>
<evidence type="ECO:0000313" key="5">
    <source>
        <dbReference type="EMBL" id="SCU75926.1"/>
    </source>
</evidence>
<dbReference type="PROSITE" id="PS50043">
    <property type="entry name" value="HTH_LUXR_2"/>
    <property type="match status" value="1"/>
</dbReference>
<sequence>MALHTGDYAGAVACARLLAVSGQGTPTLGGTGLRLQLAMAQMGLGEAHAARQDFVEAMRQGHRLGLTRTLLDAASGRPDMLAALASADAADPVLGFYIRRLLAGAGGVAATPGPSRPAFAADPIRSLSEREREILDLLAQAMSNKKIAKVLNLSAETVKWHLKNIYAKLGVSGRGGAAARLRDLAARPAGAWQA</sequence>
<dbReference type="InterPro" id="IPR000792">
    <property type="entry name" value="Tscrpt_reg_LuxR_C"/>
</dbReference>
<organism evidence="5">
    <name type="scientific">Cupriavidus necator</name>
    <name type="common">Alcaligenes eutrophus</name>
    <name type="synonym">Ralstonia eutropha</name>
    <dbReference type="NCBI Taxonomy" id="106590"/>
    <lineage>
        <taxon>Bacteria</taxon>
        <taxon>Pseudomonadati</taxon>
        <taxon>Pseudomonadota</taxon>
        <taxon>Betaproteobacteria</taxon>
        <taxon>Burkholderiales</taxon>
        <taxon>Burkholderiaceae</taxon>
        <taxon>Cupriavidus</taxon>
    </lineage>
</organism>